<evidence type="ECO:0000256" key="1">
    <source>
        <dbReference type="SAM" id="SignalP"/>
    </source>
</evidence>
<dbReference type="EMBL" id="KZ679138">
    <property type="protein sequence ID" value="PTB73490.1"/>
    <property type="molecule type" value="Genomic_DNA"/>
</dbReference>
<dbReference type="AlphaFoldDB" id="A0A2T4BW17"/>
<organism evidence="2 3">
    <name type="scientific">Trichoderma longibrachiatum ATCC 18648</name>
    <dbReference type="NCBI Taxonomy" id="983965"/>
    <lineage>
        <taxon>Eukaryota</taxon>
        <taxon>Fungi</taxon>
        <taxon>Dikarya</taxon>
        <taxon>Ascomycota</taxon>
        <taxon>Pezizomycotina</taxon>
        <taxon>Sordariomycetes</taxon>
        <taxon>Hypocreomycetidae</taxon>
        <taxon>Hypocreales</taxon>
        <taxon>Hypocreaceae</taxon>
        <taxon>Trichoderma</taxon>
    </lineage>
</organism>
<keyword evidence="1" id="KW-0732">Signal</keyword>
<keyword evidence="3" id="KW-1185">Reference proteome</keyword>
<name>A0A2T4BW17_TRILO</name>
<reference evidence="2 3" key="1">
    <citation type="submission" date="2016-07" db="EMBL/GenBank/DDBJ databases">
        <title>Multiple horizontal gene transfer events from other fungi enriched the ability of initially mycotrophic Trichoderma (Ascomycota) to feed on dead plant biomass.</title>
        <authorList>
            <consortium name="DOE Joint Genome Institute"/>
            <person name="Aerts A."/>
            <person name="Atanasova L."/>
            <person name="Chenthamara K."/>
            <person name="Zhang J."/>
            <person name="Grujic M."/>
            <person name="Henrissat B."/>
            <person name="Kuo A."/>
            <person name="Salamov A."/>
            <person name="Lipzen A."/>
            <person name="Labutti K."/>
            <person name="Barry K."/>
            <person name="Miao Y."/>
            <person name="Rahimi M.J."/>
            <person name="Shen Q."/>
            <person name="Grigoriev I.V."/>
            <person name="Kubicek C.P."/>
            <person name="Druzhinina I.S."/>
        </authorList>
    </citation>
    <scope>NUCLEOTIDE SEQUENCE [LARGE SCALE GENOMIC DNA]</scope>
    <source>
        <strain evidence="2 3">ATCC 18648</strain>
    </source>
</reference>
<evidence type="ECO:0000313" key="2">
    <source>
        <dbReference type="EMBL" id="PTB73490.1"/>
    </source>
</evidence>
<feature type="signal peptide" evidence="1">
    <location>
        <begin position="1"/>
        <end position="21"/>
    </location>
</feature>
<evidence type="ECO:0000313" key="3">
    <source>
        <dbReference type="Proteomes" id="UP000240760"/>
    </source>
</evidence>
<sequence length="166" mass="18186">MGLFCPWLLASSALRLWGAYSFTGSAARRAWQDSTLALVHRQMITAATAGILASVSLGECVPTRSIIQCYSRSTEREENGKRDSALLCVDCDACIVQGSWLGIHEARGKNHQDCQPCICCDPSSGDGVQPSKGSSSSAEKPCSWLPCRRRPQLRQKDYLLLLVHAW</sequence>
<accession>A0A2T4BW17</accession>
<feature type="chain" id="PRO_5015598011" description="C2H2-type domain-containing protein" evidence="1">
    <location>
        <begin position="22"/>
        <end position="166"/>
    </location>
</feature>
<protein>
    <recommendedName>
        <fullName evidence="4">C2H2-type domain-containing protein</fullName>
    </recommendedName>
</protein>
<dbReference type="Proteomes" id="UP000240760">
    <property type="component" value="Unassembled WGS sequence"/>
</dbReference>
<evidence type="ECO:0008006" key="4">
    <source>
        <dbReference type="Google" id="ProtNLM"/>
    </source>
</evidence>
<dbReference type="OrthoDB" id="10641990at2759"/>
<proteinExistence type="predicted"/>
<gene>
    <name evidence="2" type="ORF">M440DRAFT_1063970</name>
</gene>